<dbReference type="PROSITE" id="PS00583">
    <property type="entry name" value="PFKB_KINASES_1"/>
    <property type="match status" value="1"/>
</dbReference>
<evidence type="ECO:0000313" key="5">
    <source>
        <dbReference type="Proteomes" id="UP001156441"/>
    </source>
</evidence>
<dbReference type="PROSITE" id="PS00584">
    <property type="entry name" value="PFKB_KINASES_2"/>
    <property type="match status" value="1"/>
</dbReference>
<dbReference type="PANTHER" id="PTHR10584">
    <property type="entry name" value="SUGAR KINASE"/>
    <property type="match status" value="1"/>
</dbReference>
<keyword evidence="1" id="KW-0808">Transferase</keyword>
<dbReference type="PANTHER" id="PTHR10584:SF167">
    <property type="entry name" value="PFKB DOMAIN PROTEIN"/>
    <property type="match status" value="1"/>
</dbReference>
<dbReference type="Gene3D" id="3.40.1190.20">
    <property type="match status" value="1"/>
</dbReference>
<dbReference type="EMBL" id="JAFFZE010000010">
    <property type="protein sequence ID" value="MCT2584003.1"/>
    <property type="molecule type" value="Genomic_DNA"/>
</dbReference>
<comment type="caution">
    <text evidence="4">The sequence shown here is derived from an EMBL/GenBank/DDBJ whole genome shotgun (WGS) entry which is preliminary data.</text>
</comment>
<evidence type="ECO:0000256" key="1">
    <source>
        <dbReference type="ARBA" id="ARBA00022679"/>
    </source>
</evidence>
<dbReference type="Pfam" id="PF00294">
    <property type="entry name" value="PfkB"/>
    <property type="match status" value="1"/>
</dbReference>
<dbReference type="RefSeq" id="WP_260191378.1">
    <property type="nucleotide sequence ID" value="NZ_JAFFZE010000010.1"/>
</dbReference>
<dbReference type="InterPro" id="IPR011611">
    <property type="entry name" value="PfkB_dom"/>
</dbReference>
<dbReference type="Proteomes" id="UP001156441">
    <property type="component" value="Unassembled WGS sequence"/>
</dbReference>
<sequence length="298" mass="29690">MSTIVVVGDAGVDVVAAHAAPVVHGGDSRARIALTTGGAGANTAAWLAWCGADAVLVARVGDDVAGRQAREELTKAGVRCAFALDPDAATCCVVVLVDGGGQRSMLPDRGAGARLAPADLDPALLAEADHLHLSGYVLLDASTEHAGLAMLAAARDAGLTTSVDPQSAGLITDPEAFVERLSGVDLLLPNLDELAALTGSRDPESAAKLLDAFGAVAVTTGPDGASWVGRDARASVPAAPGDCVDSTGAGDAFDAGVLTAWLAGESPADSLLAGVRLGALAVGRVGAQPPTDRPTDRR</sequence>
<dbReference type="GO" id="GO:0016301">
    <property type="term" value="F:kinase activity"/>
    <property type="evidence" value="ECO:0007669"/>
    <property type="project" value="UniProtKB-KW"/>
</dbReference>
<organism evidence="4 5">
    <name type="scientific">Actinophytocola gossypii</name>
    <dbReference type="NCBI Taxonomy" id="2812003"/>
    <lineage>
        <taxon>Bacteria</taxon>
        <taxon>Bacillati</taxon>
        <taxon>Actinomycetota</taxon>
        <taxon>Actinomycetes</taxon>
        <taxon>Pseudonocardiales</taxon>
        <taxon>Pseudonocardiaceae</taxon>
    </lineage>
</organism>
<gene>
    <name evidence="4" type="ORF">JT362_12835</name>
</gene>
<keyword evidence="2 4" id="KW-0418">Kinase</keyword>
<dbReference type="CDD" id="cd01166">
    <property type="entry name" value="KdgK"/>
    <property type="match status" value="1"/>
</dbReference>
<evidence type="ECO:0000313" key="4">
    <source>
        <dbReference type="EMBL" id="MCT2584003.1"/>
    </source>
</evidence>
<keyword evidence="5" id="KW-1185">Reference proteome</keyword>
<dbReference type="SUPFAM" id="SSF53613">
    <property type="entry name" value="Ribokinase-like"/>
    <property type="match status" value="1"/>
</dbReference>
<feature type="domain" description="Carbohydrate kinase PfkB" evidence="3">
    <location>
        <begin position="2"/>
        <end position="291"/>
    </location>
</feature>
<dbReference type="InterPro" id="IPR029056">
    <property type="entry name" value="Ribokinase-like"/>
</dbReference>
<reference evidence="4 5" key="1">
    <citation type="submission" date="2021-02" db="EMBL/GenBank/DDBJ databases">
        <title>Actinophytocola xerophila sp. nov., isolated from soil of cotton cropping field.</title>
        <authorList>
            <person name="Huang R."/>
            <person name="Chen X."/>
            <person name="Ge X."/>
            <person name="Liu W."/>
        </authorList>
    </citation>
    <scope>NUCLEOTIDE SEQUENCE [LARGE SCALE GENOMIC DNA]</scope>
    <source>
        <strain evidence="4 5">S1-96</strain>
    </source>
</reference>
<proteinExistence type="predicted"/>
<accession>A0ABT2J815</accession>
<evidence type="ECO:0000259" key="3">
    <source>
        <dbReference type="Pfam" id="PF00294"/>
    </source>
</evidence>
<protein>
    <submittedName>
        <fullName evidence="4">Sugar kinase</fullName>
    </submittedName>
</protein>
<dbReference type="InterPro" id="IPR002173">
    <property type="entry name" value="Carboh/pur_kinase_PfkB_CS"/>
</dbReference>
<evidence type="ECO:0000256" key="2">
    <source>
        <dbReference type="ARBA" id="ARBA00022777"/>
    </source>
</evidence>
<name>A0ABT2J815_9PSEU</name>